<dbReference type="InterPro" id="IPR001322">
    <property type="entry name" value="Lamin_tail_dom"/>
</dbReference>
<reference evidence="3 4" key="1">
    <citation type="submission" date="2016-10" db="EMBL/GenBank/DDBJ databases">
        <title>Genome sequence of Streptomyces sp. MUSC 1.</title>
        <authorList>
            <person name="Lee L.-H."/>
            <person name="Ser H.-L."/>
            <person name="Law J.W.-F."/>
        </authorList>
    </citation>
    <scope>NUCLEOTIDE SEQUENCE [LARGE SCALE GENOMIC DNA]</scope>
    <source>
        <strain evidence="3 4">MUSC 1</strain>
    </source>
</reference>
<evidence type="ECO:0000313" key="3">
    <source>
        <dbReference type="EMBL" id="OIJ85718.1"/>
    </source>
</evidence>
<dbReference type="EMBL" id="MLYO01000134">
    <property type="protein sequence ID" value="OIJ85718.1"/>
    <property type="molecule type" value="Genomic_DNA"/>
</dbReference>
<keyword evidence="4" id="KW-1185">Reference proteome</keyword>
<dbReference type="Pfam" id="PF00932">
    <property type="entry name" value="LTD"/>
    <property type="match status" value="1"/>
</dbReference>
<evidence type="ECO:0000256" key="1">
    <source>
        <dbReference type="SAM" id="SignalP"/>
    </source>
</evidence>
<accession>A0A1S2NVX3</accession>
<protein>
    <recommendedName>
        <fullName evidence="2">LTD domain-containing protein</fullName>
    </recommendedName>
</protein>
<dbReference type="SUPFAM" id="SSF74853">
    <property type="entry name" value="Lamin A/C globular tail domain"/>
    <property type="match status" value="1"/>
</dbReference>
<gene>
    <name evidence="3" type="ORF">BIV23_44370</name>
</gene>
<dbReference type="AlphaFoldDB" id="A0A1S2NVX3"/>
<keyword evidence="1" id="KW-0732">Signal</keyword>
<feature type="signal peptide" evidence="1">
    <location>
        <begin position="1"/>
        <end position="30"/>
    </location>
</feature>
<feature type="domain" description="LTD" evidence="2">
    <location>
        <begin position="31"/>
        <end position="152"/>
    </location>
</feature>
<evidence type="ECO:0000313" key="4">
    <source>
        <dbReference type="Proteomes" id="UP000179642"/>
    </source>
</evidence>
<dbReference type="InterPro" id="IPR036415">
    <property type="entry name" value="Lamin_tail_dom_sf"/>
</dbReference>
<dbReference type="PROSITE" id="PS51841">
    <property type="entry name" value="LTD"/>
    <property type="match status" value="1"/>
</dbReference>
<name>A0A1S2NVX3_9ACTN</name>
<evidence type="ECO:0000259" key="2">
    <source>
        <dbReference type="PROSITE" id="PS51841"/>
    </source>
</evidence>
<comment type="caution">
    <text evidence="3">The sequence shown here is derived from an EMBL/GenBank/DDBJ whole genome shotgun (WGS) entry which is preliminary data.</text>
</comment>
<organism evidence="3 4">
    <name type="scientific">Streptomyces monashensis</name>
    <dbReference type="NCBI Taxonomy" id="1678012"/>
    <lineage>
        <taxon>Bacteria</taxon>
        <taxon>Bacillati</taxon>
        <taxon>Actinomycetota</taxon>
        <taxon>Actinomycetes</taxon>
        <taxon>Kitasatosporales</taxon>
        <taxon>Streptomycetaceae</taxon>
        <taxon>Streptomyces</taxon>
    </lineage>
</organism>
<sequence>MSVSSSVRRVTAAASVAAALVGAAALPAAAGGQHLGRPHSVVYISGVRHDGQSRADHSNRTLNNQWVAVTNSSRRAVNLDRWTLSDRNGHTYTFHHVRLAGRATVRVHTGVGRNTKTDLYQDRRIRVWDNNADAATLRDDRGRVLDAVSWGGHGKRH</sequence>
<dbReference type="Gene3D" id="2.60.40.1260">
    <property type="entry name" value="Lamin Tail domain"/>
    <property type="match status" value="1"/>
</dbReference>
<proteinExistence type="predicted"/>
<dbReference type="RefSeq" id="WP_071386671.1">
    <property type="nucleotide sequence ID" value="NZ_MLYO01000134.1"/>
</dbReference>
<dbReference type="Proteomes" id="UP000179642">
    <property type="component" value="Unassembled WGS sequence"/>
</dbReference>
<feature type="chain" id="PRO_5039596354" description="LTD domain-containing protein" evidence="1">
    <location>
        <begin position="31"/>
        <end position="157"/>
    </location>
</feature>